<name>A0A369Q339_9SPHI</name>
<organism evidence="1 2">
    <name type="scientific">Pedobacter chinensis</name>
    <dbReference type="NCBI Taxonomy" id="2282421"/>
    <lineage>
        <taxon>Bacteria</taxon>
        <taxon>Pseudomonadati</taxon>
        <taxon>Bacteroidota</taxon>
        <taxon>Sphingobacteriia</taxon>
        <taxon>Sphingobacteriales</taxon>
        <taxon>Sphingobacteriaceae</taxon>
        <taxon>Pedobacter</taxon>
    </lineage>
</organism>
<gene>
    <name evidence="1" type="ORF">DU508_09795</name>
</gene>
<dbReference type="EMBL" id="QPKV01000003">
    <property type="protein sequence ID" value="RDC57436.1"/>
    <property type="molecule type" value="Genomic_DNA"/>
</dbReference>
<dbReference type="AlphaFoldDB" id="A0A369Q339"/>
<evidence type="ECO:0008006" key="3">
    <source>
        <dbReference type="Google" id="ProtNLM"/>
    </source>
</evidence>
<evidence type="ECO:0000313" key="1">
    <source>
        <dbReference type="EMBL" id="RDC57436.1"/>
    </source>
</evidence>
<proteinExistence type="predicted"/>
<dbReference type="Gene3D" id="3.80.10.10">
    <property type="entry name" value="Ribonuclease Inhibitor"/>
    <property type="match status" value="1"/>
</dbReference>
<keyword evidence="2" id="KW-1185">Reference proteome</keyword>
<accession>A0A369Q339</accession>
<dbReference type="InterPro" id="IPR032675">
    <property type="entry name" value="LRR_dom_sf"/>
</dbReference>
<dbReference type="RefSeq" id="WP_115402605.1">
    <property type="nucleotide sequence ID" value="NZ_QPKV01000003.1"/>
</dbReference>
<evidence type="ECO:0000313" key="2">
    <source>
        <dbReference type="Proteomes" id="UP000253961"/>
    </source>
</evidence>
<dbReference type="OrthoDB" id="760979at2"/>
<dbReference type="Proteomes" id="UP000253961">
    <property type="component" value="Unassembled WGS sequence"/>
</dbReference>
<reference evidence="1 2" key="1">
    <citation type="submission" date="2018-07" db="EMBL/GenBank/DDBJ databases">
        <title>Pedobacter sp. nov., isolated from soil.</title>
        <authorList>
            <person name="Zhou L.Y."/>
            <person name="Du Z.J."/>
        </authorList>
    </citation>
    <scope>NUCLEOTIDE SEQUENCE [LARGE SCALE GENOMIC DNA]</scope>
    <source>
        <strain evidence="1 2">JDX94</strain>
    </source>
</reference>
<dbReference type="SUPFAM" id="SSF52047">
    <property type="entry name" value="RNI-like"/>
    <property type="match status" value="1"/>
</dbReference>
<comment type="caution">
    <text evidence="1">The sequence shown here is derived from an EMBL/GenBank/DDBJ whole genome shotgun (WGS) entry which is preliminary data.</text>
</comment>
<protein>
    <recommendedName>
        <fullName evidence="3">Leucine-rich repeat domain-containing protein</fullName>
    </recommendedName>
</protein>
<sequence>MKIVSLIISLIFLSYYNLMSQSIDKNLGVVVTDFDPNFSDYVKKYSQIEGLTLLNPGQTIFPSGNVMPMNPYYYKLTEKINAFKNLKHLRLQSLYVLDLPNSITKCKLETLAIPFCPDSNIEAIVAKLKKCKYLKEIDLVNVVLPDDKIAFLKKSLPHVKFVNLMDDLSFDDEIEN</sequence>